<name>K7Z3L9_9PROT</name>
<evidence type="ECO:0000313" key="1">
    <source>
        <dbReference type="EMBL" id="AFX98583.1"/>
    </source>
</evidence>
<dbReference type="HOGENOM" id="CLU_3248740_0_0_5"/>
<dbReference type="EMBL" id="CP003539">
    <property type="protein sequence ID" value="AFX98583.1"/>
    <property type="molecule type" value="Genomic_DNA"/>
</dbReference>
<dbReference type="Proteomes" id="UP000010077">
    <property type="component" value="Chromosome"/>
</dbReference>
<sequence length="42" mass="5034">MNHVKAIKSRLFDSFYSIKWNQSCKTTICAKNYIVNNKYYIV</sequence>
<keyword evidence="2" id="KW-1185">Reference proteome</keyword>
<dbReference type="AlphaFoldDB" id="K7Z3L9"/>
<protein>
    <submittedName>
        <fullName evidence="1">Uncharacterized protein</fullName>
    </submittedName>
</protein>
<dbReference type="KEGG" id="thal:A1OE_388"/>
<evidence type="ECO:0000313" key="2">
    <source>
        <dbReference type="Proteomes" id="UP000010077"/>
    </source>
</evidence>
<accession>K7Z3L9</accession>
<organism evidence="1 2">
    <name type="scientific">Candidatus Endolissoclinum faulkneri L2</name>
    <dbReference type="NCBI Taxonomy" id="1193729"/>
    <lineage>
        <taxon>Bacteria</taxon>
        <taxon>Pseudomonadati</taxon>
        <taxon>Pseudomonadota</taxon>
        <taxon>Alphaproteobacteria</taxon>
        <taxon>Rhodospirillales</taxon>
        <taxon>Rhodospirillaceae</taxon>
        <taxon>Candidatus Endolissoclinum</taxon>
    </lineage>
</organism>
<reference evidence="1 2" key="1">
    <citation type="journal article" date="2012" name="Proc. Natl. Acad. Sci. U.S.A.">
        <title>Genome streamlining and chemical defense in a coral reef symbiosis.</title>
        <authorList>
            <person name="Kwan J.C."/>
            <person name="Donia M.S."/>
            <person name="Han A.W."/>
            <person name="Hirose E."/>
            <person name="Haygood M.G."/>
            <person name="Schmidt E.W."/>
        </authorList>
    </citation>
    <scope>NUCLEOTIDE SEQUENCE [LARGE SCALE GENOMIC DNA]</scope>
    <source>
        <strain evidence="1 2">L2</strain>
    </source>
</reference>
<gene>
    <name evidence="1" type="ORF">A1OE_388</name>
</gene>
<proteinExistence type="predicted"/>